<name>A0ABP1PLX6_9HEXA</name>
<protein>
    <recommendedName>
        <fullName evidence="4">Protein piccolo</fullName>
    </recommendedName>
</protein>
<feature type="region of interest" description="Disordered" evidence="1">
    <location>
        <begin position="25"/>
        <end position="110"/>
    </location>
</feature>
<evidence type="ECO:0008006" key="4">
    <source>
        <dbReference type="Google" id="ProtNLM"/>
    </source>
</evidence>
<dbReference type="Proteomes" id="UP001642540">
    <property type="component" value="Unassembled WGS sequence"/>
</dbReference>
<accession>A0ABP1PLX6</accession>
<feature type="compositionally biased region" description="Low complexity" evidence="1">
    <location>
        <begin position="386"/>
        <end position="520"/>
    </location>
</feature>
<feature type="region of interest" description="Disordered" evidence="1">
    <location>
        <begin position="289"/>
        <end position="343"/>
    </location>
</feature>
<dbReference type="InterPro" id="IPR011011">
    <property type="entry name" value="Znf_FYVE_PHD"/>
</dbReference>
<evidence type="ECO:0000313" key="2">
    <source>
        <dbReference type="EMBL" id="CAL8070927.1"/>
    </source>
</evidence>
<sequence>MLPTNVMSFMKKMVSNTEAMNANQFIGSSNTSSSSSQGGSGGALGRLRQSLQQAQESVSNRLTQTRAGYQPQPTDQQANESISTADSQQNVTQTSTTSSEEKENQEAARPGDAGRCRVCVKAMKPDEYFKECTECSLRVCDDCASYSSTADGNEIKWRCSVCRRRGVAIIARRVQPGIEQSEVLEGLGCETTIRKSPDNRRLQNSGRADSETEVLLLAPKPSDVRRHSDVPLRDIAKFQAISAATSQHDLGLTVASMAQEKSKSSTDIKSKDDNAMNITITVPAVSVSITTPTGTGKSITGEKLKDGGKPSSGKGAPMKRQRSYERGASEGALNLPGNARGRRASCDMRGIDASSILNNNTIQKAGEKGGGIPGLSEKELQRLHYQHQQHLQQQQTPQQQPQQKAQTPQQPHHPNQQHPNQQHQQHQQHPNQQHQQHPNQHQQHQPNQQQQQQQPKQYQQQQYQPQQPGVPQQYQQQPGQQQQYQPYQTQQQQTPQQQQYQQYQQQQAMQGGQQMGQQNHPRGKAPPSDLAISNDMRRRSVQMYVKH</sequence>
<gene>
    <name evidence="2" type="ORF">ODALV1_LOCUS1484</name>
</gene>
<feature type="compositionally biased region" description="Polar residues" evidence="1">
    <location>
        <begin position="56"/>
        <end position="86"/>
    </location>
</feature>
<dbReference type="EMBL" id="CAXLJM020000004">
    <property type="protein sequence ID" value="CAL8070927.1"/>
    <property type="molecule type" value="Genomic_DNA"/>
</dbReference>
<keyword evidence="3" id="KW-1185">Reference proteome</keyword>
<evidence type="ECO:0000256" key="1">
    <source>
        <dbReference type="SAM" id="MobiDB-lite"/>
    </source>
</evidence>
<evidence type="ECO:0000313" key="3">
    <source>
        <dbReference type="Proteomes" id="UP001642540"/>
    </source>
</evidence>
<feature type="region of interest" description="Disordered" evidence="1">
    <location>
        <begin position="385"/>
        <end position="547"/>
    </location>
</feature>
<feature type="compositionally biased region" description="Low complexity" evidence="1">
    <location>
        <begin position="87"/>
        <end position="98"/>
    </location>
</feature>
<reference evidence="2 3" key="1">
    <citation type="submission" date="2024-08" db="EMBL/GenBank/DDBJ databases">
        <authorList>
            <person name="Cucini C."/>
            <person name="Frati F."/>
        </authorList>
    </citation>
    <scope>NUCLEOTIDE SEQUENCE [LARGE SCALE GENOMIC DNA]</scope>
</reference>
<comment type="caution">
    <text evidence="2">The sequence shown here is derived from an EMBL/GenBank/DDBJ whole genome shotgun (WGS) entry which is preliminary data.</text>
</comment>
<organism evidence="2 3">
    <name type="scientific">Orchesella dallaii</name>
    <dbReference type="NCBI Taxonomy" id="48710"/>
    <lineage>
        <taxon>Eukaryota</taxon>
        <taxon>Metazoa</taxon>
        <taxon>Ecdysozoa</taxon>
        <taxon>Arthropoda</taxon>
        <taxon>Hexapoda</taxon>
        <taxon>Collembola</taxon>
        <taxon>Entomobryomorpha</taxon>
        <taxon>Entomobryoidea</taxon>
        <taxon>Orchesellidae</taxon>
        <taxon>Orchesellinae</taxon>
        <taxon>Orchesella</taxon>
    </lineage>
</organism>
<dbReference type="SUPFAM" id="SSF57903">
    <property type="entry name" value="FYVE/PHD zinc finger"/>
    <property type="match status" value="1"/>
</dbReference>
<feature type="compositionally biased region" description="Low complexity" evidence="1">
    <location>
        <begin position="45"/>
        <end position="55"/>
    </location>
</feature>
<feature type="compositionally biased region" description="Polar residues" evidence="1">
    <location>
        <begin position="289"/>
        <end position="298"/>
    </location>
</feature>
<proteinExistence type="predicted"/>